<feature type="signal peptide" evidence="1">
    <location>
        <begin position="1"/>
        <end position="18"/>
    </location>
</feature>
<dbReference type="SUPFAM" id="SSF52833">
    <property type="entry name" value="Thioredoxin-like"/>
    <property type="match status" value="1"/>
</dbReference>
<proteinExistence type="predicted"/>
<dbReference type="InterPro" id="IPR036249">
    <property type="entry name" value="Thioredoxin-like_sf"/>
</dbReference>
<dbReference type="InterPro" id="IPR012336">
    <property type="entry name" value="Thioredoxin-like_fold"/>
</dbReference>
<dbReference type="RefSeq" id="WP_330146421.1">
    <property type="nucleotide sequence ID" value="NZ_JAZDQU010000002.1"/>
</dbReference>
<protein>
    <submittedName>
        <fullName evidence="3">Thioredoxin-like domain-containing protein</fullName>
    </submittedName>
</protein>
<organism evidence="3 4">
    <name type="scientific">Pedobacter flavus</name>
    <dbReference type="NCBI Taxonomy" id="3113906"/>
    <lineage>
        <taxon>Bacteria</taxon>
        <taxon>Pseudomonadati</taxon>
        <taxon>Bacteroidota</taxon>
        <taxon>Sphingobacteriia</taxon>
        <taxon>Sphingobacteriales</taxon>
        <taxon>Sphingobacteriaceae</taxon>
        <taxon>Pedobacter</taxon>
    </lineage>
</organism>
<dbReference type="Pfam" id="PF13905">
    <property type="entry name" value="Thioredoxin_8"/>
    <property type="match status" value="1"/>
</dbReference>
<comment type="caution">
    <text evidence="3">The sequence shown here is derived from an EMBL/GenBank/DDBJ whole genome shotgun (WGS) entry which is preliminary data.</text>
</comment>
<name>A0ABU7H2N4_9SPHI</name>
<keyword evidence="4" id="KW-1185">Reference proteome</keyword>
<dbReference type="PANTHER" id="PTHR42852">
    <property type="entry name" value="THIOL:DISULFIDE INTERCHANGE PROTEIN DSBE"/>
    <property type="match status" value="1"/>
</dbReference>
<dbReference type="InterPro" id="IPR050553">
    <property type="entry name" value="Thioredoxin_ResA/DsbE_sf"/>
</dbReference>
<evidence type="ECO:0000313" key="3">
    <source>
        <dbReference type="EMBL" id="MEE1885525.1"/>
    </source>
</evidence>
<evidence type="ECO:0000259" key="2">
    <source>
        <dbReference type="Pfam" id="PF13905"/>
    </source>
</evidence>
<evidence type="ECO:0000256" key="1">
    <source>
        <dbReference type="SAM" id="SignalP"/>
    </source>
</evidence>
<gene>
    <name evidence="3" type="ORF">VRU49_08865</name>
</gene>
<dbReference type="PANTHER" id="PTHR42852:SF13">
    <property type="entry name" value="PROTEIN DIPZ"/>
    <property type="match status" value="1"/>
</dbReference>
<feature type="chain" id="PRO_5046197867" evidence="1">
    <location>
        <begin position="19"/>
        <end position="199"/>
    </location>
</feature>
<evidence type="ECO:0000313" key="4">
    <source>
        <dbReference type="Proteomes" id="UP001337681"/>
    </source>
</evidence>
<dbReference type="Gene3D" id="3.40.30.10">
    <property type="entry name" value="Glutaredoxin"/>
    <property type="match status" value="1"/>
</dbReference>
<keyword evidence="1" id="KW-0732">Signal</keyword>
<dbReference type="Proteomes" id="UP001337681">
    <property type="component" value="Unassembled WGS sequence"/>
</dbReference>
<dbReference type="EMBL" id="JAZDQU010000002">
    <property type="protein sequence ID" value="MEE1885525.1"/>
    <property type="molecule type" value="Genomic_DNA"/>
</dbReference>
<sequence length="199" mass="22487">MRTFITLLLVSICSIAYAQDTIGYRVGTTKNPYRPSQKPLPTIDVEIVTEKFKLENPILNPGNVLNTRFLHPIFSQEELNNKSLVLVFWNKECDNCLDKMSILNTHLKNLMKDNKSLLISITPEKKEDALGILRDNPVSHTDLICNGKAIIEKLGITKFPTYVITDANHNIKLAVSGNDRELYALIRHYLKPSVNGLTP</sequence>
<feature type="domain" description="Thioredoxin-like fold" evidence="2">
    <location>
        <begin position="81"/>
        <end position="171"/>
    </location>
</feature>
<accession>A0ABU7H2N4</accession>
<reference evidence="3 4" key="1">
    <citation type="submission" date="2024-01" db="EMBL/GenBank/DDBJ databases">
        <title>Pedobacter sp. nov., isolated from oil-contaminated soil.</title>
        <authorList>
            <person name="Le N.T.T."/>
        </authorList>
    </citation>
    <scope>NUCLEOTIDE SEQUENCE [LARGE SCALE GENOMIC DNA]</scope>
    <source>
        <strain evidence="3 4">VNH31</strain>
    </source>
</reference>